<accession>A0A4Y9A9D7</accession>
<keyword evidence="3" id="KW-1185">Reference proteome</keyword>
<protein>
    <recommendedName>
        <fullName evidence="1">DUF4097 domain-containing protein</fullName>
    </recommendedName>
</protein>
<dbReference type="AlphaFoldDB" id="A0A4Y9A9D7"/>
<dbReference type="Pfam" id="PF13349">
    <property type="entry name" value="DUF4097"/>
    <property type="match status" value="1"/>
</dbReference>
<dbReference type="Proteomes" id="UP000298484">
    <property type="component" value="Unassembled WGS sequence"/>
</dbReference>
<proteinExistence type="predicted"/>
<gene>
    <name evidence="2" type="ORF">E4U82_14455</name>
</gene>
<organism evidence="2 3">
    <name type="scientific">Lentibacillus salicampi</name>
    <dbReference type="NCBI Taxonomy" id="175306"/>
    <lineage>
        <taxon>Bacteria</taxon>
        <taxon>Bacillati</taxon>
        <taxon>Bacillota</taxon>
        <taxon>Bacilli</taxon>
        <taxon>Bacillales</taxon>
        <taxon>Bacillaceae</taxon>
        <taxon>Lentibacillus</taxon>
    </lineage>
</organism>
<name>A0A4Y9A9D7_9BACI</name>
<dbReference type="InterPro" id="IPR025164">
    <property type="entry name" value="Toastrack_DUF4097"/>
</dbReference>
<dbReference type="EMBL" id="SRHY01000030">
    <property type="protein sequence ID" value="TFJ92085.1"/>
    <property type="molecule type" value="Genomic_DNA"/>
</dbReference>
<sequence>MSSIKKLSIAAFVLLLVGVIGSFFTFNINDTVPVSEEKVIDNKAITDIEISADNQGVELISSDEDKAKVELSGRRNGNIKTRMNVEVEEGILSIELVDEHQKLFNFFDFIGTSLTLSVYLPEKVYESLEIDMDNGSAHAEQLNIKHIETDLDNGLIEMKNITATTINAKGDNGKISLENVEGKINGEVNNGKIYLKTNNLDRPITLKSNNGNIKIETEKEPTNAIFDINTDNGSATVFGSSNWNTVVGNGDNRIKLTTDNGNISVEK</sequence>
<evidence type="ECO:0000313" key="3">
    <source>
        <dbReference type="Proteomes" id="UP000298484"/>
    </source>
</evidence>
<comment type="caution">
    <text evidence="2">The sequence shown here is derived from an EMBL/GenBank/DDBJ whole genome shotgun (WGS) entry which is preliminary data.</text>
</comment>
<dbReference type="OrthoDB" id="2588856at2"/>
<feature type="domain" description="DUF4097" evidence="1">
    <location>
        <begin position="45"/>
        <end position="181"/>
    </location>
</feature>
<evidence type="ECO:0000313" key="2">
    <source>
        <dbReference type="EMBL" id="TFJ92085.1"/>
    </source>
</evidence>
<evidence type="ECO:0000259" key="1">
    <source>
        <dbReference type="Pfam" id="PF13349"/>
    </source>
</evidence>
<reference evidence="2 3" key="1">
    <citation type="submission" date="2019-03" db="EMBL/GenBank/DDBJ databases">
        <title>Genome sequence of Lentibacillus salicampi ATCC BAA-719.</title>
        <authorList>
            <person name="Maclea K.S."/>
            <person name="Simoes Junior M."/>
        </authorList>
    </citation>
    <scope>NUCLEOTIDE SEQUENCE [LARGE SCALE GENOMIC DNA]</scope>
    <source>
        <strain evidence="2 3">ATCC BAA-719</strain>
    </source>
</reference>
<dbReference type="RefSeq" id="WP_135110867.1">
    <property type="nucleotide sequence ID" value="NZ_SRHY01000030.1"/>
</dbReference>